<accession>A0ABV3S9V7</accession>
<dbReference type="GO" id="GO:0043737">
    <property type="term" value="F:deoxyribonuclease V activity"/>
    <property type="evidence" value="ECO:0007669"/>
    <property type="project" value="UniProtKB-EC"/>
</dbReference>
<dbReference type="PANTHER" id="PTHR28511:SF1">
    <property type="entry name" value="ENDONUCLEASE V"/>
    <property type="match status" value="1"/>
</dbReference>
<gene>
    <name evidence="6 7" type="primary">nfi</name>
    <name evidence="7" type="ORF">V6X64_07985</name>
</gene>
<evidence type="ECO:0000256" key="3">
    <source>
        <dbReference type="ARBA" id="ARBA00022722"/>
    </source>
</evidence>
<keyword evidence="3 6" id="KW-0540">Nuclease</keyword>
<feature type="site" description="Interaction with target DNA" evidence="6">
    <location>
        <position position="65"/>
    </location>
</feature>
<keyword evidence="4 6" id="KW-0255">Endonuclease</keyword>
<protein>
    <recommendedName>
        <fullName evidence="6">Endonuclease V</fullName>
        <ecNumber evidence="6">3.1.21.7</ecNumber>
    </recommendedName>
    <alternativeName>
        <fullName evidence="6">Deoxyinosine 3'endonuclease</fullName>
    </alternativeName>
    <alternativeName>
        <fullName evidence="6">Deoxyribonuclease V</fullName>
        <shortName evidence="6">DNase V</shortName>
    </alternativeName>
</protein>
<keyword evidence="8" id="KW-1185">Reference proteome</keyword>
<evidence type="ECO:0000313" key="8">
    <source>
        <dbReference type="Proteomes" id="UP001556653"/>
    </source>
</evidence>
<keyword evidence="6" id="KW-0460">Magnesium</keyword>
<comment type="similarity">
    <text evidence="6">Belongs to the endonuclease V family.</text>
</comment>
<comment type="cofactor">
    <cofactor evidence="6">
        <name>Mg(2+)</name>
        <dbReference type="ChEBI" id="CHEBI:18420"/>
    </cofactor>
</comment>
<feature type="binding site" evidence="6">
    <location>
        <position position="95"/>
    </location>
    <ligand>
        <name>Mg(2+)</name>
        <dbReference type="ChEBI" id="CHEBI:18420"/>
    </ligand>
</feature>
<dbReference type="CDD" id="cd06559">
    <property type="entry name" value="Endonuclease_V"/>
    <property type="match status" value="1"/>
</dbReference>
<evidence type="ECO:0000256" key="2">
    <source>
        <dbReference type="ARBA" id="ARBA00022490"/>
    </source>
</evidence>
<organism evidence="7 8">
    <name type="scientific">Spiribacter onubensis</name>
    <dbReference type="NCBI Taxonomy" id="3122420"/>
    <lineage>
        <taxon>Bacteria</taxon>
        <taxon>Pseudomonadati</taxon>
        <taxon>Pseudomonadota</taxon>
        <taxon>Gammaproteobacteria</taxon>
        <taxon>Chromatiales</taxon>
        <taxon>Ectothiorhodospiraceae</taxon>
        <taxon>Spiribacter</taxon>
    </lineage>
</organism>
<dbReference type="PANTHER" id="PTHR28511">
    <property type="entry name" value="ENDONUCLEASE V"/>
    <property type="match status" value="1"/>
</dbReference>
<dbReference type="HAMAP" id="MF_00801">
    <property type="entry name" value="Endonuclease_5"/>
    <property type="match status" value="1"/>
</dbReference>
<dbReference type="RefSeq" id="WP_367967420.1">
    <property type="nucleotide sequence ID" value="NZ_JBAKFJ010000001.1"/>
</dbReference>
<evidence type="ECO:0000313" key="7">
    <source>
        <dbReference type="EMBL" id="MEX0386927.1"/>
    </source>
</evidence>
<dbReference type="EC" id="3.1.21.7" evidence="6"/>
<evidence type="ECO:0000256" key="1">
    <source>
        <dbReference type="ARBA" id="ARBA00004496"/>
    </source>
</evidence>
<keyword evidence="2 6" id="KW-0963">Cytoplasm</keyword>
<keyword evidence="6" id="KW-0234">DNA repair</keyword>
<dbReference type="EMBL" id="JBAKFJ010000001">
    <property type="protein sequence ID" value="MEX0386927.1"/>
    <property type="molecule type" value="Genomic_DNA"/>
</dbReference>
<sequence>MAEQRRLAASVRHAPMMAEVRLVAGIDAGFPRHRSVTRAAVVAMTYPDLAVAERAVAEVPTTMPYIPGLLSFRELPAILEALAQLTAEPDLFLCDGQGIAHPRRVGIATHLGVLLDTPSIGVAKSRLIGTYDEVGAERGDWQPLMDGIERIGTVLRTRQGVKPVFVSPGHCCDHDDAVNWTMRCLSRFRLPEPIRAADRLASNR</sequence>
<evidence type="ECO:0000256" key="6">
    <source>
        <dbReference type="HAMAP-Rule" id="MF_00801"/>
    </source>
</evidence>
<dbReference type="Pfam" id="PF04493">
    <property type="entry name" value="Endonuclease_5"/>
    <property type="match status" value="1"/>
</dbReference>
<comment type="catalytic activity">
    <reaction evidence="6">
        <text>Endonucleolytic cleavage at apurinic or apyrimidinic sites to products with a 5'-phosphate.</text>
        <dbReference type="EC" id="3.1.21.7"/>
    </reaction>
</comment>
<dbReference type="Gene3D" id="3.30.2170.10">
    <property type="entry name" value="archaeoglobus fulgidus dsm 4304 superfamily"/>
    <property type="match status" value="1"/>
</dbReference>
<proteinExistence type="inferred from homology"/>
<feature type="binding site" evidence="6">
    <location>
        <position position="27"/>
    </location>
    <ligand>
        <name>Mg(2+)</name>
        <dbReference type="ChEBI" id="CHEBI:18420"/>
    </ligand>
</feature>
<evidence type="ECO:0000256" key="4">
    <source>
        <dbReference type="ARBA" id="ARBA00022759"/>
    </source>
</evidence>
<keyword evidence="6" id="KW-0479">Metal-binding</keyword>
<dbReference type="InterPro" id="IPR007581">
    <property type="entry name" value="Endonuclease-V"/>
</dbReference>
<reference evidence="7 8" key="1">
    <citation type="submission" date="2024-02" db="EMBL/GenBank/DDBJ databases">
        <title>New especies of Spiribacter isolated from saline water.</title>
        <authorList>
            <person name="Leon M.J."/>
            <person name="De La Haba R."/>
            <person name="Sanchez-Porro C."/>
            <person name="Ventosa A."/>
        </authorList>
    </citation>
    <scope>NUCLEOTIDE SEQUENCE [LARGE SCALE GENOMIC DNA]</scope>
    <source>
        <strain evidence="8">ag22IC4-227</strain>
    </source>
</reference>
<dbReference type="Proteomes" id="UP001556653">
    <property type="component" value="Unassembled WGS sequence"/>
</dbReference>
<name>A0ABV3S9V7_9GAMM</name>
<comment type="function">
    <text evidence="6">DNA repair enzyme involved in the repair of deaminated bases. Selectively cleaves double-stranded DNA at the second phosphodiester bond 3' to a deoxyinosine leaving behind the intact lesion on the nicked DNA.</text>
</comment>
<evidence type="ECO:0000256" key="5">
    <source>
        <dbReference type="ARBA" id="ARBA00022801"/>
    </source>
</evidence>
<comment type="subcellular location">
    <subcellularLocation>
        <location evidence="1 6">Cytoplasm</location>
    </subcellularLocation>
</comment>
<keyword evidence="5 6" id="KW-0378">Hydrolase</keyword>
<dbReference type="NCBIfam" id="NF008629">
    <property type="entry name" value="PRK11617.1"/>
    <property type="match status" value="1"/>
</dbReference>
<comment type="caution">
    <text evidence="7">The sequence shown here is derived from an EMBL/GenBank/DDBJ whole genome shotgun (WGS) entry which is preliminary data.</text>
</comment>
<keyword evidence="6" id="KW-0227">DNA damage</keyword>